<reference evidence="1 2" key="1">
    <citation type="journal article" date="2018" name="Evol. Lett.">
        <title>Horizontal gene cluster transfer increased hallucinogenic mushroom diversity.</title>
        <authorList>
            <person name="Reynolds H.T."/>
            <person name="Vijayakumar V."/>
            <person name="Gluck-Thaler E."/>
            <person name="Korotkin H.B."/>
            <person name="Matheny P.B."/>
            <person name="Slot J.C."/>
        </authorList>
    </citation>
    <scope>NUCLEOTIDE SEQUENCE [LARGE SCALE GENOMIC DNA]</scope>
    <source>
        <strain evidence="1 2">2629</strain>
    </source>
</reference>
<evidence type="ECO:0000313" key="2">
    <source>
        <dbReference type="Proteomes" id="UP000284842"/>
    </source>
</evidence>
<organism evidence="1 2">
    <name type="scientific">Panaeolus cyanescens</name>
    <dbReference type="NCBI Taxonomy" id="181874"/>
    <lineage>
        <taxon>Eukaryota</taxon>
        <taxon>Fungi</taxon>
        <taxon>Dikarya</taxon>
        <taxon>Basidiomycota</taxon>
        <taxon>Agaricomycotina</taxon>
        <taxon>Agaricomycetes</taxon>
        <taxon>Agaricomycetidae</taxon>
        <taxon>Agaricales</taxon>
        <taxon>Agaricineae</taxon>
        <taxon>Galeropsidaceae</taxon>
        <taxon>Panaeolus</taxon>
    </lineage>
</organism>
<gene>
    <name evidence="1" type="ORF">CVT24_011980</name>
</gene>
<evidence type="ECO:0000313" key="1">
    <source>
        <dbReference type="EMBL" id="PPQ71486.1"/>
    </source>
</evidence>
<dbReference type="InParanoid" id="A0A409VYZ5"/>
<comment type="caution">
    <text evidence="1">The sequence shown here is derived from an EMBL/GenBank/DDBJ whole genome shotgun (WGS) entry which is preliminary data.</text>
</comment>
<sequence>MQETNTVLSGSSVLQFFQEETFGSTDLDIYVSCSYARRLLRFMFENFELDDPASSEAAINLALWEGNPSTNSLTYNHADFSVAPQPAYVDSSIKAVLNFRYKGRVLQIISCASSPIDTILRFHSTVVMNIVTATHAYLPLREEAVLQPMDTMSVASWELWYMRGLWNAETSYNIFSSPRLRTPLVACDTKVLRVVRNVFERPTDDLDDDFVPMDNVVVDRLKYIFRSQFALV</sequence>
<accession>A0A409VYZ5</accession>
<name>A0A409VYZ5_9AGAR</name>
<dbReference type="Proteomes" id="UP000284842">
    <property type="component" value="Unassembled WGS sequence"/>
</dbReference>
<dbReference type="OrthoDB" id="3041043at2759"/>
<protein>
    <submittedName>
        <fullName evidence="1">Uncharacterized protein</fullName>
    </submittedName>
</protein>
<dbReference type="AlphaFoldDB" id="A0A409VYZ5"/>
<dbReference type="EMBL" id="NHTK01005913">
    <property type="protein sequence ID" value="PPQ71486.1"/>
    <property type="molecule type" value="Genomic_DNA"/>
</dbReference>
<keyword evidence="2" id="KW-1185">Reference proteome</keyword>
<proteinExistence type="predicted"/>